<dbReference type="EMBL" id="BKAD01000015">
    <property type="protein sequence ID" value="GEP30581.1"/>
    <property type="molecule type" value="Genomic_DNA"/>
</dbReference>
<proteinExistence type="predicted"/>
<dbReference type="GO" id="GO:0008757">
    <property type="term" value="F:S-adenosylmethionine-dependent methyltransferase activity"/>
    <property type="evidence" value="ECO:0007669"/>
    <property type="project" value="InterPro"/>
</dbReference>
<comment type="caution">
    <text evidence="2">The sequence shown here is derived from an EMBL/GenBank/DDBJ whole genome shotgun (WGS) entry which is preliminary data.</text>
</comment>
<feature type="domain" description="Methyltransferase type 11" evidence="1">
    <location>
        <begin position="82"/>
        <end position="131"/>
    </location>
</feature>
<sequence length="264" mass="30243">MPDKYQNAFEQDSMAQMCTSLDEWLATPLGQHLLARESAYFDSVVANVFGFNAVQIGHPEFDLLRNCRIPQRYRVGYDGTVALRADVELLPFASQSMDLVVIPHTLEFAAHPHQVLREVERILMPEGHLIISGFNPRSLWGASRWLKQREGGFPWCGRFITLPRLKDWLSLLGFETQGGRMCCYTPPFSQTKWLQRFAFMEAAGDRWWAMGGGVYFIEAVKRVQGMRLIMPNWREPAVKSAALTPAARNVVNLNQYRKLKHPNE</sequence>
<keyword evidence="3" id="KW-1185">Reference proteome</keyword>
<organism evidence="2 3">
    <name type="scientific">Sulfuriferula plumbiphila</name>
    <dbReference type="NCBI Taxonomy" id="171865"/>
    <lineage>
        <taxon>Bacteria</taxon>
        <taxon>Pseudomonadati</taxon>
        <taxon>Pseudomonadota</taxon>
        <taxon>Betaproteobacteria</taxon>
        <taxon>Nitrosomonadales</taxon>
        <taxon>Sulfuricellaceae</taxon>
        <taxon>Sulfuriferula</taxon>
    </lineage>
</organism>
<name>A0A512L8W3_9PROT</name>
<evidence type="ECO:0000313" key="2">
    <source>
        <dbReference type="EMBL" id="GEP30581.1"/>
    </source>
</evidence>
<dbReference type="InterPro" id="IPR029063">
    <property type="entry name" value="SAM-dependent_MTases_sf"/>
</dbReference>
<evidence type="ECO:0000259" key="1">
    <source>
        <dbReference type="Pfam" id="PF08241"/>
    </source>
</evidence>
<protein>
    <recommendedName>
        <fullName evidence="1">Methyltransferase type 11 domain-containing protein</fullName>
    </recommendedName>
</protein>
<evidence type="ECO:0000313" key="3">
    <source>
        <dbReference type="Proteomes" id="UP000321337"/>
    </source>
</evidence>
<accession>A0A512L8W3</accession>
<dbReference type="Gene3D" id="3.40.50.150">
    <property type="entry name" value="Vaccinia Virus protein VP39"/>
    <property type="match status" value="1"/>
</dbReference>
<dbReference type="Proteomes" id="UP000321337">
    <property type="component" value="Unassembled WGS sequence"/>
</dbReference>
<reference evidence="2 3" key="1">
    <citation type="submission" date="2019-07" db="EMBL/GenBank/DDBJ databases">
        <title>Whole genome shotgun sequence of Thiobacillus plumbophilus NBRC 107929.</title>
        <authorList>
            <person name="Hosoyama A."/>
            <person name="Uohara A."/>
            <person name="Ohji S."/>
            <person name="Ichikawa N."/>
        </authorList>
    </citation>
    <scope>NUCLEOTIDE SEQUENCE [LARGE SCALE GENOMIC DNA]</scope>
    <source>
        <strain evidence="2 3">NBRC 107929</strain>
    </source>
</reference>
<dbReference type="InterPro" id="IPR013216">
    <property type="entry name" value="Methyltransf_11"/>
</dbReference>
<dbReference type="AlphaFoldDB" id="A0A512L8W3"/>
<dbReference type="Pfam" id="PF08241">
    <property type="entry name" value="Methyltransf_11"/>
    <property type="match status" value="1"/>
</dbReference>
<dbReference type="SUPFAM" id="SSF53335">
    <property type="entry name" value="S-adenosyl-L-methionine-dependent methyltransferases"/>
    <property type="match status" value="1"/>
</dbReference>
<gene>
    <name evidence="2" type="ORF">TPL01_17190</name>
</gene>